<proteinExistence type="predicted"/>
<accession>A0A1B4G3Q1</accession>
<reference evidence="1 2" key="1">
    <citation type="submission" date="2015-12" db="EMBL/GenBank/DDBJ databases">
        <title>Diversity of Burkholderia near neighbor genomes.</title>
        <authorList>
            <person name="Sahl J."/>
            <person name="Wagner D."/>
            <person name="Keim P."/>
        </authorList>
    </citation>
    <scope>NUCLEOTIDE SEQUENCE [LARGE SCALE GENOMIC DNA]</scope>
    <source>
        <strain evidence="1 2">BDU8</strain>
    </source>
</reference>
<dbReference type="EMBL" id="CP013389">
    <property type="protein sequence ID" value="AOJ10549.1"/>
    <property type="molecule type" value="Genomic_DNA"/>
</dbReference>
<evidence type="ECO:0000313" key="2">
    <source>
        <dbReference type="Proteomes" id="UP000067711"/>
    </source>
</evidence>
<dbReference type="AlphaFoldDB" id="A0A1B4G3Q1"/>
<name>A0A1B4G3Q1_9BURK</name>
<organism evidence="1 2">
    <name type="scientific">Burkholderia mayonis</name>
    <dbReference type="NCBI Taxonomy" id="1385591"/>
    <lineage>
        <taxon>Bacteria</taxon>
        <taxon>Pseudomonadati</taxon>
        <taxon>Pseudomonadota</taxon>
        <taxon>Betaproteobacteria</taxon>
        <taxon>Burkholderiales</taxon>
        <taxon>Burkholderiaceae</taxon>
        <taxon>Burkholderia</taxon>
        <taxon>pseudomallei group</taxon>
    </lineage>
</organism>
<dbReference type="Proteomes" id="UP000067711">
    <property type="component" value="Chromosome 1"/>
</dbReference>
<sequence>MRRGLAAEKGTWRSRILMCQFALATILASDVKALWARAALGARQSAISSVICGCGTGSARSSTVAAAREPLVRGRNSVMPRLPRL</sequence>
<gene>
    <name evidence="1" type="ORF">WS71_25520</name>
</gene>
<evidence type="ECO:0000313" key="1">
    <source>
        <dbReference type="EMBL" id="AOJ10549.1"/>
    </source>
</evidence>
<protein>
    <submittedName>
        <fullName evidence="1">Uncharacterized protein</fullName>
    </submittedName>
</protein>